<dbReference type="GO" id="GO:0016705">
    <property type="term" value="F:oxidoreductase activity, acting on paired donors, with incorporation or reduction of molecular oxygen"/>
    <property type="evidence" value="ECO:0007669"/>
    <property type="project" value="InterPro"/>
</dbReference>
<keyword evidence="7" id="KW-1133">Transmembrane helix</keyword>
<comment type="caution">
    <text evidence="8">The sequence shown here is derived from an EMBL/GenBank/DDBJ whole genome shotgun (WGS) entry which is preliminary data.</text>
</comment>
<keyword evidence="3 6" id="KW-0479">Metal-binding</keyword>
<dbReference type="InterPro" id="IPR001128">
    <property type="entry name" value="Cyt_P450"/>
</dbReference>
<dbReference type="CDD" id="cd11064">
    <property type="entry name" value="CYP86A"/>
    <property type="match status" value="1"/>
</dbReference>
<dbReference type="AlphaFoldDB" id="A0AAD8P366"/>
<dbReference type="Proteomes" id="UP001229421">
    <property type="component" value="Unassembled WGS sequence"/>
</dbReference>
<organism evidence="8 9">
    <name type="scientific">Tagetes erecta</name>
    <name type="common">African marigold</name>
    <dbReference type="NCBI Taxonomy" id="13708"/>
    <lineage>
        <taxon>Eukaryota</taxon>
        <taxon>Viridiplantae</taxon>
        <taxon>Streptophyta</taxon>
        <taxon>Embryophyta</taxon>
        <taxon>Tracheophyta</taxon>
        <taxon>Spermatophyta</taxon>
        <taxon>Magnoliopsida</taxon>
        <taxon>eudicotyledons</taxon>
        <taxon>Gunneridae</taxon>
        <taxon>Pentapetalae</taxon>
        <taxon>asterids</taxon>
        <taxon>campanulids</taxon>
        <taxon>Asterales</taxon>
        <taxon>Asteraceae</taxon>
        <taxon>Asteroideae</taxon>
        <taxon>Heliantheae alliance</taxon>
        <taxon>Tageteae</taxon>
        <taxon>Tagetes</taxon>
    </lineage>
</organism>
<dbReference type="Pfam" id="PF00067">
    <property type="entry name" value="p450"/>
    <property type="match status" value="1"/>
</dbReference>
<name>A0AAD8P366_TARER</name>
<evidence type="ECO:0000256" key="6">
    <source>
        <dbReference type="PIRSR" id="PIRSR602401-1"/>
    </source>
</evidence>
<evidence type="ECO:0000313" key="8">
    <source>
        <dbReference type="EMBL" id="KAK1430337.1"/>
    </source>
</evidence>
<dbReference type="InterPro" id="IPR002401">
    <property type="entry name" value="Cyt_P450_E_grp-I"/>
</dbReference>
<dbReference type="GO" id="GO:0020037">
    <property type="term" value="F:heme binding"/>
    <property type="evidence" value="ECO:0007669"/>
    <property type="project" value="InterPro"/>
</dbReference>
<keyword evidence="7" id="KW-0812">Transmembrane</keyword>
<dbReference type="SUPFAM" id="SSF48264">
    <property type="entry name" value="Cytochrome P450"/>
    <property type="match status" value="1"/>
</dbReference>
<dbReference type="Gene3D" id="1.10.630.10">
    <property type="entry name" value="Cytochrome P450"/>
    <property type="match status" value="1"/>
</dbReference>
<feature type="transmembrane region" description="Helical" evidence="7">
    <location>
        <begin position="12"/>
        <end position="31"/>
    </location>
</feature>
<proteinExistence type="inferred from homology"/>
<evidence type="ECO:0000256" key="2">
    <source>
        <dbReference type="ARBA" id="ARBA00010617"/>
    </source>
</evidence>
<reference evidence="8" key="1">
    <citation type="journal article" date="2023" name="bioRxiv">
        <title>Improved chromosome-level genome assembly for marigold (Tagetes erecta).</title>
        <authorList>
            <person name="Jiang F."/>
            <person name="Yuan L."/>
            <person name="Wang S."/>
            <person name="Wang H."/>
            <person name="Xu D."/>
            <person name="Wang A."/>
            <person name="Fan W."/>
        </authorList>
    </citation>
    <scope>NUCLEOTIDE SEQUENCE</scope>
    <source>
        <strain evidence="8">WSJ</strain>
        <tissue evidence="8">Leaf</tissue>
    </source>
</reference>
<keyword evidence="6" id="KW-0349">Heme</keyword>
<dbReference type="PRINTS" id="PR00463">
    <property type="entry name" value="EP450I"/>
</dbReference>
<evidence type="ECO:0000256" key="4">
    <source>
        <dbReference type="ARBA" id="ARBA00023002"/>
    </source>
</evidence>
<evidence type="ECO:0000313" key="9">
    <source>
        <dbReference type="Proteomes" id="UP001229421"/>
    </source>
</evidence>
<dbReference type="GO" id="GO:0005506">
    <property type="term" value="F:iron ion binding"/>
    <property type="evidence" value="ECO:0007669"/>
    <property type="project" value="InterPro"/>
</dbReference>
<keyword evidence="9" id="KW-1185">Reference proteome</keyword>
<dbReference type="PANTHER" id="PTHR24296">
    <property type="entry name" value="CYTOCHROME P450"/>
    <property type="match status" value="1"/>
</dbReference>
<accession>A0AAD8P366</accession>
<evidence type="ECO:0000256" key="7">
    <source>
        <dbReference type="SAM" id="Phobius"/>
    </source>
</evidence>
<dbReference type="InterPro" id="IPR036396">
    <property type="entry name" value="Cyt_P450_sf"/>
</dbReference>
<dbReference type="EMBL" id="JAUHHV010000003">
    <property type="protein sequence ID" value="KAK1430337.1"/>
    <property type="molecule type" value="Genomic_DNA"/>
</dbReference>
<comment type="cofactor">
    <cofactor evidence="1 6">
        <name>heme</name>
        <dbReference type="ChEBI" id="CHEBI:30413"/>
    </cofactor>
</comment>
<comment type="similarity">
    <text evidence="2">Belongs to the cytochrome P450 family.</text>
</comment>
<dbReference type="PRINTS" id="PR00385">
    <property type="entry name" value="P450"/>
</dbReference>
<dbReference type="GO" id="GO:0004497">
    <property type="term" value="F:monooxygenase activity"/>
    <property type="evidence" value="ECO:0007669"/>
    <property type="project" value="InterPro"/>
</dbReference>
<evidence type="ECO:0000256" key="3">
    <source>
        <dbReference type="ARBA" id="ARBA00022723"/>
    </source>
</evidence>
<keyword evidence="7" id="KW-0472">Membrane</keyword>
<evidence type="ECO:0000256" key="5">
    <source>
        <dbReference type="ARBA" id="ARBA00023004"/>
    </source>
</evidence>
<sequence length="516" mass="59604">MNNTLFNPINLIVVLTPPLLFLVRMICCFFYKDQMHTKKKYHPIAGTVFNMLINFKRLHHYMTDIASKYKTFRMISPLHGEIFTTDPAVVEHILKTNFQNYGKGSYTHTWLEDFLGDGIFTVDGEKWREQRKLASHEFSTRVLRDFSGVTFRKNAIKVGRIFSEAAKSNQVVDINDLFMKATADSIFKIAFGIDLDNLSGSNEQGVKFSRAFDDANELTYNRLVDISWKIKKYLNIGSEAKLKKKLKVVDDFVYKVIQIKAQEMNNSKDNFLGTKEDILWRFMQMENKDPKYFRDIIINYVLAGKDPIAATMTWFIYMLCKHPQVQDKVAKDIKEATNMNVDGEITKLVADFEARVTEEALDKMQYLQATLAETIRLYPALPLDPKICFSDDVLPDGCMVKKGDMIAYMPYAMGRMTFIWGDDAQDFKPERWLDDKGCFRSESPFKFTAFQAGPRTCLGREFAYRQMKIFSSILLGCFVFKLSNANEDPKYRTTINIQLDGPLNVYVYARSGLHNP</sequence>
<keyword evidence="4" id="KW-0560">Oxidoreductase</keyword>
<evidence type="ECO:0008006" key="10">
    <source>
        <dbReference type="Google" id="ProtNLM"/>
    </source>
</evidence>
<keyword evidence="5 6" id="KW-0408">Iron</keyword>
<evidence type="ECO:0000256" key="1">
    <source>
        <dbReference type="ARBA" id="ARBA00001971"/>
    </source>
</evidence>
<protein>
    <recommendedName>
        <fullName evidence="10">Cytochrome P450</fullName>
    </recommendedName>
</protein>
<feature type="binding site" description="axial binding residue" evidence="6">
    <location>
        <position position="457"/>
    </location>
    <ligand>
        <name>heme</name>
        <dbReference type="ChEBI" id="CHEBI:30413"/>
    </ligand>
    <ligandPart>
        <name>Fe</name>
        <dbReference type="ChEBI" id="CHEBI:18248"/>
    </ligandPart>
</feature>
<gene>
    <name evidence="8" type="ORF">QVD17_13000</name>
</gene>